<feature type="transmembrane region" description="Helical" evidence="7">
    <location>
        <begin position="142"/>
        <end position="168"/>
    </location>
</feature>
<dbReference type="STRING" id="538381.GCA_001696535_04544"/>
<feature type="transmembrane region" description="Helical" evidence="7">
    <location>
        <begin position="111"/>
        <end position="130"/>
    </location>
</feature>
<evidence type="ECO:0000256" key="1">
    <source>
        <dbReference type="ARBA" id="ARBA00004651"/>
    </source>
</evidence>
<evidence type="ECO:0000256" key="3">
    <source>
        <dbReference type="ARBA" id="ARBA00022475"/>
    </source>
</evidence>
<feature type="transmembrane region" description="Helical" evidence="7">
    <location>
        <begin position="313"/>
        <end position="337"/>
    </location>
</feature>
<feature type="transmembrane region" description="Helical" evidence="7">
    <location>
        <begin position="261"/>
        <end position="283"/>
    </location>
</feature>
<evidence type="ECO:0000256" key="5">
    <source>
        <dbReference type="ARBA" id="ARBA00022989"/>
    </source>
</evidence>
<dbReference type="EMBL" id="OBML01000003">
    <property type="protein sequence ID" value="SOC01035.1"/>
    <property type="molecule type" value="Genomic_DNA"/>
</dbReference>
<dbReference type="RefSeq" id="WP_228187520.1">
    <property type="nucleotide sequence ID" value="NZ_JAJGNR010000003.1"/>
</dbReference>
<feature type="transmembrane region" description="Helical" evidence="7">
    <location>
        <begin position="357"/>
        <end position="379"/>
    </location>
</feature>
<feature type="transmembrane region" description="Helical" evidence="7">
    <location>
        <begin position="232"/>
        <end position="255"/>
    </location>
</feature>
<dbReference type="InterPro" id="IPR035906">
    <property type="entry name" value="MetI-like_sf"/>
</dbReference>
<dbReference type="InterPro" id="IPR000515">
    <property type="entry name" value="MetI-like"/>
</dbReference>
<evidence type="ECO:0000256" key="2">
    <source>
        <dbReference type="ARBA" id="ARBA00022448"/>
    </source>
</evidence>
<dbReference type="SUPFAM" id="SSF161098">
    <property type="entry name" value="MetI-like"/>
    <property type="match status" value="1"/>
</dbReference>
<evidence type="ECO:0000259" key="8">
    <source>
        <dbReference type="Pfam" id="PF00528"/>
    </source>
</evidence>
<organism evidence="9 10">
    <name type="scientific">Stappia indica</name>
    <dbReference type="NCBI Taxonomy" id="538381"/>
    <lineage>
        <taxon>Bacteria</taxon>
        <taxon>Pseudomonadati</taxon>
        <taxon>Pseudomonadota</taxon>
        <taxon>Alphaproteobacteria</taxon>
        <taxon>Hyphomicrobiales</taxon>
        <taxon>Stappiaceae</taxon>
        <taxon>Stappia</taxon>
    </lineage>
</organism>
<name>A0A285S359_9HYPH</name>
<keyword evidence="4 7" id="KW-0812">Transmembrane</keyword>
<keyword evidence="3" id="KW-1003">Cell membrane</keyword>
<feature type="transmembrane region" description="Helical" evidence="7">
    <location>
        <begin position="198"/>
        <end position="220"/>
    </location>
</feature>
<accession>A0A285S359</accession>
<feature type="transmembrane region" description="Helical" evidence="7">
    <location>
        <begin position="21"/>
        <end position="39"/>
    </location>
</feature>
<sequence length="392" mass="42213">MSAQPPSLGLELAERRPLGPVKALLSSLALVVAVVATMLPVTASDTLQLGLFRHPLLAISALAAVIVLAPYRLRFLQGPQATFALVAVSYVMAFALVRLIAGVPGQAASGYWAYVFVAWAVAWLSVEEMAALTPRGTVWKRLLALAIPLTFGAWLLILWQVLVVGFAVPKVLLPPPSDIWARLLTSPAVLWADFRQTFLKGVLVGYAIGCGSGFLVAILVDRVPFLRRGLLPVGNLVSALPIIGVAPIMVMWFGFDWPSKAAVVVIMTFFPMLVNTVTGLAAADRMQLDLMHTYAASYPQTLLKMRLPMAMPFVFNALKINSTLALIGAIVAEFFGTPIVGMGFRISTEVGRMNIDMVWASIAVAALAGSLFYALVTLVERAVTFWHPSVRG</sequence>
<evidence type="ECO:0000313" key="10">
    <source>
        <dbReference type="Proteomes" id="UP000219331"/>
    </source>
</evidence>
<feature type="transmembrane region" description="Helical" evidence="7">
    <location>
        <begin position="51"/>
        <end position="71"/>
    </location>
</feature>
<keyword evidence="5 7" id="KW-1133">Transmembrane helix</keyword>
<protein>
    <submittedName>
        <fullName evidence="9">NitT/TauT family transport system permease protein</fullName>
    </submittedName>
</protein>
<dbReference type="Gene3D" id="1.10.3720.10">
    <property type="entry name" value="MetI-like"/>
    <property type="match status" value="1"/>
</dbReference>
<evidence type="ECO:0000256" key="7">
    <source>
        <dbReference type="SAM" id="Phobius"/>
    </source>
</evidence>
<keyword evidence="2" id="KW-0813">Transport</keyword>
<dbReference type="GO" id="GO:0055085">
    <property type="term" value="P:transmembrane transport"/>
    <property type="evidence" value="ECO:0007669"/>
    <property type="project" value="InterPro"/>
</dbReference>
<dbReference type="CDD" id="cd06261">
    <property type="entry name" value="TM_PBP2"/>
    <property type="match status" value="1"/>
</dbReference>
<dbReference type="GO" id="GO:0005886">
    <property type="term" value="C:plasma membrane"/>
    <property type="evidence" value="ECO:0007669"/>
    <property type="project" value="UniProtKB-SubCell"/>
</dbReference>
<evidence type="ECO:0000256" key="4">
    <source>
        <dbReference type="ARBA" id="ARBA00022692"/>
    </source>
</evidence>
<dbReference type="Pfam" id="PF00528">
    <property type="entry name" value="BPD_transp_1"/>
    <property type="match status" value="1"/>
</dbReference>
<comment type="subcellular location">
    <subcellularLocation>
        <location evidence="1">Cell membrane</location>
        <topology evidence="1">Multi-pass membrane protein</topology>
    </subcellularLocation>
</comment>
<feature type="domain" description="ABC transmembrane type-1" evidence="8">
    <location>
        <begin position="213"/>
        <end position="383"/>
    </location>
</feature>
<dbReference type="PANTHER" id="PTHR30151">
    <property type="entry name" value="ALKANE SULFONATE ABC TRANSPORTER-RELATED, MEMBRANE SUBUNIT"/>
    <property type="match status" value="1"/>
</dbReference>
<reference evidence="9 10" key="1">
    <citation type="submission" date="2017-08" db="EMBL/GenBank/DDBJ databases">
        <authorList>
            <person name="de Groot N.N."/>
        </authorList>
    </citation>
    <scope>NUCLEOTIDE SEQUENCE [LARGE SCALE GENOMIC DNA]</scope>
    <source>
        <strain evidence="9 10">USBA 352</strain>
    </source>
</reference>
<gene>
    <name evidence="9" type="ORF">SAMN05421512_103432</name>
</gene>
<evidence type="ECO:0000313" key="9">
    <source>
        <dbReference type="EMBL" id="SOC01035.1"/>
    </source>
</evidence>
<keyword evidence="10" id="KW-1185">Reference proteome</keyword>
<dbReference type="AlphaFoldDB" id="A0A285S359"/>
<dbReference type="Proteomes" id="UP000219331">
    <property type="component" value="Unassembled WGS sequence"/>
</dbReference>
<feature type="transmembrane region" description="Helical" evidence="7">
    <location>
        <begin position="83"/>
        <end position="105"/>
    </location>
</feature>
<evidence type="ECO:0000256" key="6">
    <source>
        <dbReference type="ARBA" id="ARBA00023136"/>
    </source>
</evidence>
<proteinExistence type="predicted"/>
<dbReference type="PANTHER" id="PTHR30151:SF0">
    <property type="entry name" value="ABC TRANSPORTER PERMEASE PROTEIN MJ0413-RELATED"/>
    <property type="match status" value="1"/>
</dbReference>
<keyword evidence="6 7" id="KW-0472">Membrane</keyword>